<evidence type="ECO:0000313" key="3">
    <source>
        <dbReference type="EMBL" id="SFR01671.1"/>
    </source>
</evidence>
<evidence type="ECO:0000259" key="2">
    <source>
        <dbReference type="Pfam" id="PF01266"/>
    </source>
</evidence>
<dbReference type="Proteomes" id="UP000199302">
    <property type="component" value="Unassembled WGS sequence"/>
</dbReference>
<dbReference type="InterPro" id="IPR006076">
    <property type="entry name" value="FAD-dep_OxRdtase"/>
</dbReference>
<accession>A0A1I6D8H6</accession>
<dbReference type="STRING" id="871652.SAMN04515673_102400"/>
<dbReference type="InterPro" id="IPR036188">
    <property type="entry name" value="FAD/NAD-bd_sf"/>
</dbReference>
<protein>
    <submittedName>
        <fullName evidence="3">Glycine/D-amino acid oxidase</fullName>
    </submittedName>
</protein>
<dbReference type="EMBL" id="FOYI01000002">
    <property type="protein sequence ID" value="SFR01671.1"/>
    <property type="molecule type" value="Genomic_DNA"/>
</dbReference>
<dbReference type="PANTHER" id="PTHR13847:SF281">
    <property type="entry name" value="FAD DEPENDENT OXIDOREDUCTASE DOMAIN-CONTAINING PROTEIN"/>
    <property type="match status" value="1"/>
</dbReference>
<evidence type="ECO:0000256" key="1">
    <source>
        <dbReference type="ARBA" id="ARBA00023002"/>
    </source>
</evidence>
<dbReference type="OrthoDB" id="9806601at2"/>
<feature type="domain" description="FAD dependent oxidoreductase" evidence="2">
    <location>
        <begin position="39"/>
        <end position="385"/>
    </location>
</feature>
<dbReference type="Gene3D" id="3.30.9.10">
    <property type="entry name" value="D-Amino Acid Oxidase, subunit A, domain 2"/>
    <property type="match status" value="1"/>
</dbReference>
<keyword evidence="1" id="KW-0560">Oxidoreductase</keyword>
<dbReference type="GO" id="GO:0005737">
    <property type="term" value="C:cytoplasm"/>
    <property type="evidence" value="ECO:0007669"/>
    <property type="project" value="TreeGrafter"/>
</dbReference>
<dbReference type="PANTHER" id="PTHR13847">
    <property type="entry name" value="SARCOSINE DEHYDROGENASE-RELATED"/>
    <property type="match status" value="1"/>
</dbReference>
<dbReference type="RefSeq" id="WP_092077219.1">
    <property type="nucleotide sequence ID" value="NZ_FOYI01000002.1"/>
</dbReference>
<name>A0A1I6D8H6_9RHOB</name>
<keyword evidence="4" id="KW-1185">Reference proteome</keyword>
<reference evidence="3 4" key="1">
    <citation type="submission" date="2016-10" db="EMBL/GenBank/DDBJ databases">
        <authorList>
            <person name="de Groot N.N."/>
        </authorList>
    </citation>
    <scope>NUCLEOTIDE SEQUENCE [LARGE SCALE GENOMIC DNA]</scope>
    <source>
        <strain evidence="4">KMM 9023,NRIC 0796,JCM 17311,KCTC 23692</strain>
    </source>
</reference>
<dbReference type="SUPFAM" id="SSF51905">
    <property type="entry name" value="FAD/NAD(P)-binding domain"/>
    <property type="match status" value="1"/>
</dbReference>
<proteinExistence type="predicted"/>
<organism evidence="3 4">
    <name type="scientific">Poseidonocella sedimentorum</name>
    <dbReference type="NCBI Taxonomy" id="871652"/>
    <lineage>
        <taxon>Bacteria</taxon>
        <taxon>Pseudomonadati</taxon>
        <taxon>Pseudomonadota</taxon>
        <taxon>Alphaproteobacteria</taxon>
        <taxon>Rhodobacterales</taxon>
        <taxon>Roseobacteraceae</taxon>
        <taxon>Poseidonocella</taxon>
    </lineage>
</organism>
<dbReference type="Gene3D" id="3.50.50.60">
    <property type="entry name" value="FAD/NAD(P)-binding domain"/>
    <property type="match status" value="1"/>
</dbReference>
<dbReference type="GO" id="GO:0016491">
    <property type="term" value="F:oxidoreductase activity"/>
    <property type="evidence" value="ECO:0007669"/>
    <property type="project" value="UniProtKB-KW"/>
</dbReference>
<dbReference type="Pfam" id="PF01266">
    <property type="entry name" value="DAO"/>
    <property type="match status" value="1"/>
</dbReference>
<gene>
    <name evidence="3" type="ORF">SAMN04515673_102400</name>
</gene>
<sequence length="427" mass="45825">MKRLYEPAAYEAASYDDCYWSGTAELPRCPALEGDARADVAIVGAGFTGLSAALHLAEAGRDVIVLDAQTPGFGASGRNGGFCCIGGGMLSDAAIASRFGAVGLADWQAAQSGAIALVRDLIDRHSIDAETHSNGETQLAHSRLGMARLRHAGGQIIERKELAAHGITGPFHGARITPEGFALNPRRYVAGLLEACLRAGVRVHGMTEVKGLPEPGALTTGRGTVRAGEVILATNGYSADGLFDWMGARFLPVMSAVMVTRPLSETELAAQGWSSRQMCYDTRNLLHYFRLLPENRMLFGMRGGIRATPREEAAVRRRLRHDFDGFFPAWTGVEATHMWSGLVCLMRGGLPFAGRVPGHERLWAGLGYHGNGVAMGSYTGRLLAEAITSASPIPPVLNAPPRRFRLGLRRRALLRPVYAGLGLVDRL</sequence>
<evidence type="ECO:0000313" key="4">
    <source>
        <dbReference type="Proteomes" id="UP000199302"/>
    </source>
</evidence>
<dbReference type="AlphaFoldDB" id="A0A1I6D8H6"/>